<dbReference type="AlphaFoldDB" id="A0A847ETZ3"/>
<accession>A0A847ETZ3</accession>
<name>A0A847ETZ3_9BACT</name>
<sequence length="85" mass="9901">IYAFGSSLQILKVPDLGEKIIVEGQLINGTLFSHYTFTNIEFMSTKRNFEYEELVVDARCRPIVYGPNPQDNRNKFKIWKDADKE</sequence>
<dbReference type="Proteomes" id="UP000554004">
    <property type="component" value="Unassembled WGS sequence"/>
</dbReference>
<reference evidence="1 2" key="1">
    <citation type="journal article" date="2020" name="Biotechnol. Biofuels">
        <title>New insights from the biogas microbiome by comprehensive genome-resolved metagenomics of nearly 1600 species originating from multiple anaerobic digesters.</title>
        <authorList>
            <person name="Campanaro S."/>
            <person name="Treu L."/>
            <person name="Rodriguez-R L.M."/>
            <person name="Kovalovszki A."/>
            <person name="Ziels R.M."/>
            <person name="Maus I."/>
            <person name="Zhu X."/>
            <person name="Kougias P.G."/>
            <person name="Basile A."/>
            <person name="Luo G."/>
            <person name="Schluter A."/>
            <person name="Konstantinidis K.T."/>
            <person name="Angelidaki I."/>
        </authorList>
    </citation>
    <scope>NUCLEOTIDE SEQUENCE [LARGE SCALE GENOMIC DNA]</scope>
    <source>
        <strain evidence="1">AS06rmzACSIP_421</strain>
    </source>
</reference>
<evidence type="ECO:0000313" key="2">
    <source>
        <dbReference type="Proteomes" id="UP000554004"/>
    </source>
</evidence>
<evidence type="ECO:0000313" key="1">
    <source>
        <dbReference type="EMBL" id="NLE31048.1"/>
    </source>
</evidence>
<comment type="caution">
    <text evidence="1">The sequence shown here is derived from an EMBL/GenBank/DDBJ whole genome shotgun (WGS) entry which is preliminary data.</text>
</comment>
<dbReference type="EMBL" id="JAAZAL010000077">
    <property type="protein sequence ID" value="NLE31048.1"/>
    <property type="molecule type" value="Genomic_DNA"/>
</dbReference>
<organism evidence="1 2">
    <name type="scientific">Candidatus Dojkabacteria bacterium</name>
    <dbReference type="NCBI Taxonomy" id="2099670"/>
    <lineage>
        <taxon>Bacteria</taxon>
        <taxon>Candidatus Dojkabacteria</taxon>
    </lineage>
</organism>
<proteinExistence type="predicted"/>
<feature type="non-terminal residue" evidence="1">
    <location>
        <position position="1"/>
    </location>
</feature>
<gene>
    <name evidence="1" type="ORF">GX618_02110</name>
</gene>
<protein>
    <submittedName>
        <fullName evidence="1">Uncharacterized protein</fullName>
    </submittedName>
</protein>